<dbReference type="AlphaFoldDB" id="A0A7D5YWH6"/>
<organism evidence="1 2">
    <name type="scientific">Metarhizium brunneum</name>
    <dbReference type="NCBI Taxonomy" id="500148"/>
    <lineage>
        <taxon>Eukaryota</taxon>
        <taxon>Fungi</taxon>
        <taxon>Dikarya</taxon>
        <taxon>Ascomycota</taxon>
        <taxon>Pezizomycotina</taxon>
        <taxon>Sordariomycetes</taxon>
        <taxon>Hypocreomycetidae</taxon>
        <taxon>Hypocreales</taxon>
        <taxon>Clavicipitaceae</taxon>
        <taxon>Metarhizium</taxon>
    </lineage>
</organism>
<evidence type="ECO:0000313" key="2">
    <source>
        <dbReference type="Proteomes" id="UP000510686"/>
    </source>
</evidence>
<dbReference type="KEGG" id="mbrn:90967498"/>
<gene>
    <name evidence="1" type="ORF">G6M90_00g023650</name>
</gene>
<dbReference type="RefSeq" id="XP_065985709.1">
    <property type="nucleotide sequence ID" value="XM_066129907.1"/>
</dbReference>
<name>A0A7D5YWH6_9HYPO</name>
<dbReference type="Proteomes" id="UP000510686">
    <property type="component" value="Chromosome 1"/>
</dbReference>
<dbReference type="EMBL" id="CP058932">
    <property type="protein sequence ID" value="QLI64163.1"/>
    <property type="molecule type" value="Genomic_DNA"/>
</dbReference>
<reference evidence="1 2" key="1">
    <citation type="submission" date="2020-07" db="EMBL/GenBank/DDBJ databases">
        <title>Telomere length de novo assembly of all 7 chromosomes of the fungus, Metarhizium brunneum, using a novel assembly pipeline.</title>
        <authorList>
            <person name="Saud z."/>
            <person name="Kortsinoglou A."/>
            <person name="Kouvelis V.N."/>
            <person name="Butt T.M."/>
        </authorList>
    </citation>
    <scope>NUCLEOTIDE SEQUENCE [LARGE SCALE GENOMIC DNA]</scope>
    <source>
        <strain evidence="1 2">4556</strain>
    </source>
</reference>
<protein>
    <submittedName>
        <fullName evidence="1">Uncharacterized protein</fullName>
    </submittedName>
</protein>
<sequence length="40" mass="4183">MAGSLFSGAASNVDGGLGALEFLRFMSSFVQPDAFPIFVQ</sequence>
<keyword evidence="2" id="KW-1185">Reference proteome</keyword>
<dbReference type="GeneID" id="90967498"/>
<evidence type="ECO:0000313" key="1">
    <source>
        <dbReference type="EMBL" id="QLI64163.1"/>
    </source>
</evidence>
<proteinExistence type="predicted"/>
<accession>A0A7D5YWH6</accession>